<feature type="domain" description="Helicase C-terminal" evidence="12">
    <location>
        <begin position="532"/>
        <end position="679"/>
    </location>
</feature>
<sequence length="1717" mass="190147">MFLATPNPDTTARPSNGPGDITACIVSIDLEVGRDSGRIHRLAGVHGRGIGPVAYPPGTLPDALHALDRLADSASYVLGHNLIAFDLPQLRAAQPNLRLLGKDAIDTLRLNPLAFPRNPYHHLVKHYQDGSLLGNCRNDPLLDAELALRVFADQFTSLKAMAGNTPDLLLAWHWLTTEQRGVSGLDHFFAEVRGAARPDASDAEAALTRLLHDAACAQASRNIVERARLCAWPLAYALAWISVAGGDSVMPPWVRHQFPEAGRLIRQLRDTPCGSPACRWCLREHDPLLQLRQWYGKDYAFRPEPVDSASGLPLQRVIVEAAMRGEHALGILPTGTGKSLCYQVPALSRFVRTGALSIVISPLVALMEDQVKGLRERGIGSCAAINGLLSMPERADVLDRVRLGEVGILLIAPEQLRNKSVRKVLAQRDIGAWIFDEAHCLSKWGQDFRPDYRYVARFIRESADASPGREVPLIQCLTATAKPEVVADIVGHFRERLGIELRVFDGGSKRENLAFDVIETTPAEKFGRVAELIERELPAGLAGGAIVYCATRKQVEEVAAFLRDKGLAAAPYHAKLQPERKKETQNAFIGGTLRVIAATNAFGMGIDKPDVRLVVHADIPGSLENYLQEAGRAGRDRKQARSVLLYTADDVERQHGMSAASRLSRRDIQSVLRALRQLQRKKERDQALVATSAEILEEDEDGKFKRDGNTDDTRVRTAIAWLEEAGLVRREENAVQIFPSSLRVRSLAEAERLLAEPDVAYRRQCLRLVQYLLAAEADEGLSTDELMAATGFDAKLLRETLFLFDRLGIASNDMAMTAFVHVAVENSSKKRLRDACALESAVIAALKEAAPDFGVGDTSPLHLRLLTQRLKDQGHTALPQRVRQVIAGLAGDGRDGDDGKGSLKIRRGGDPEMLEVTLNRSWQVMERLAERRRGAAEKLLDHWLSTLAQGARGVDQLAETTVGKLAASVAGDALLAAETKDMRKLVERALLWLHEQEVLRLNKGLTIFRSAMTLHLEGNWKLQFEKSNYQPLALHYEELTRQIHIMAEYAERGVSKMADALQLALDYFSFSRNEFCQRWLPGRETELTRQTTPQSWDAIVETLARPHQRNIVADDRESANVLVLAGPGSGKTRVLVHRIAYLIRMRRENPHAVLALAYNRHAALEIRKRLAELIGEDARGVTVLTCHALAMRLVGASFVHRGGEDADFDAVLAEATALLEGHGLPSEDADLQRDRLLAGFRWILVDEYQDIGPGQYALIAALAGRKRSDEDGRLSLFAVGDDDQNIYAFAGASIEFIRRYTEDYKAREELLIENYRSTPHIVAAANLVIARAAERMKTQAVRVNAARANAAPGGAWQQIDPVVQGRVQVLPAGRDAQQQALAIFTELRRMMALGLDPAKTALIARQWKYLDPVRAALEAAGIPVSMADEEAPSLWRLRETQALLAYLDERSAACGTRLLKADDLRTWLAGRDGSGWWPVLGEAVDAFAEDTRDGEVTLACFREWLAEWGRASRRQQTGILLMTAHRAKGLEFDHVFVLDGDWRSGQGEERDAVRRLYYVAMTRAKATLTLARMDVGNPMIDALGEHACLVRRSPISWLPAPGPLEYRFCLPGPSDLMLSFAGWKDAHSAVHRAIAGLHVGDQLHYVEDERGIRLDDAAGTTVGRLSKHFQPPAGMRCVTARVRAVLFWRKCDNSPEYQGRCRGDSWEVVMPELIFKR</sequence>
<evidence type="ECO:0000259" key="11">
    <source>
        <dbReference type="PROSITE" id="PS51192"/>
    </source>
</evidence>
<keyword evidence="7" id="KW-0413">Isomerase</keyword>
<dbReference type="SMART" id="SM00487">
    <property type="entry name" value="DEXDc"/>
    <property type="match status" value="1"/>
</dbReference>
<evidence type="ECO:0000256" key="1">
    <source>
        <dbReference type="ARBA" id="ARBA00005446"/>
    </source>
</evidence>
<evidence type="ECO:0000256" key="2">
    <source>
        <dbReference type="ARBA" id="ARBA00022741"/>
    </source>
</evidence>
<evidence type="ECO:0000259" key="13">
    <source>
        <dbReference type="PROSITE" id="PS51198"/>
    </source>
</evidence>
<dbReference type="InterPro" id="IPR012337">
    <property type="entry name" value="RNaseH-like_sf"/>
</dbReference>
<dbReference type="InterPro" id="IPR014016">
    <property type="entry name" value="UvrD-like_ATP-bd"/>
</dbReference>
<dbReference type="STRING" id="1035707.SAMN05216552_104835"/>
<dbReference type="Pfam" id="PF00270">
    <property type="entry name" value="DEAD"/>
    <property type="match status" value="1"/>
</dbReference>
<keyword evidence="3 10" id="KW-0378">Hydrolase</keyword>
<protein>
    <recommendedName>
        <fullName evidence="9">DNA 3'-5' helicase</fullName>
        <ecNumber evidence="9">5.6.2.4</ecNumber>
    </recommendedName>
</protein>
<dbReference type="Gene3D" id="1.10.486.10">
    <property type="entry name" value="PCRA, domain 4"/>
    <property type="match status" value="1"/>
</dbReference>
<dbReference type="SUPFAM" id="SSF52540">
    <property type="entry name" value="P-loop containing nucleoside triphosphate hydrolases"/>
    <property type="match status" value="2"/>
</dbReference>
<evidence type="ECO:0000256" key="3">
    <source>
        <dbReference type="ARBA" id="ARBA00022801"/>
    </source>
</evidence>
<keyword evidence="15" id="KW-1185">Reference proteome</keyword>
<comment type="similarity">
    <text evidence="1">Belongs to the helicase family. RecQ subfamily.</text>
</comment>
<dbReference type="PROSITE" id="PS51194">
    <property type="entry name" value="HELICASE_CTER"/>
    <property type="match status" value="1"/>
</dbReference>
<dbReference type="Gene3D" id="3.30.420.10">
    <property type="entry name" value="Ribonuclease H-like superfamily/Ribonuclease H"/>
    <property type="match status" value="1"/>
</dbReference>
<organism evidence="14 15">
    <name type="scientific">Pseudoduganella namucuonensis</name>
    <dbReference type="NCBI Taxonomy" id="1035707"/>
    <lineage>
        <taxon>Bacteria</taxon>
        <taxon>Pseudomonadati</taxon>
        <taxon>Pseudomonadota</taxon>
        <taxon>Betaproteobacteria</taxon>
        <taxon>Burkholderiales</taxon>
        <taxon>Oxalobacteraceae</taxon>
        <taxon>Telluria group</taxon>
        <taxon>Pseudoduganella</taxon>
    </lineage>
</organism>
<dbReference type="GO" id="GO:0043138">
    <property type="term" value="F:3'-5' DNA helicase activity"/>
    <property type="evidence" value="ECO:0007669"/>
    <property type="project" value="UniProtKB-EC"/>
</dbReference>
<dbReference type="GO" id="GO:0009378">
    <property type="term" value="F:four-way junction helicase activity"/>
    <property type="evidence" value="ECO:0007669"/>
    <property type="project" value="TreeGrafter"/>
</dbReference>
<name>A0A1I7M1U7_9BURK</name>
<evidence type="ECO:0000259" key="12">
    <source>
        <dbReference type="PROSITE" id="PS51194"/>
    </source>
</evidence>
<proteinExistence type="inferred from homology"/>
<dbReference type="CDD" id="cd17932">
    <property type="entry name" value="DEXQc_UvrD"/>
    <property type="match status" value="1"/>
</dbReference>
<accession>A0A1I7M1U7</accession>
<dbReference type="InterPro" id="IPR014017">
    <property type="entry name" value="DNA_helicase_UvrD-like_C"/>
</dbReference>
<dbReference type="GO" id="GO:0005694">
    <property type="term" value="C:chromosome"/>
    <property type="evidence" value="ECO:0007669"/>
    <property type="project" value="TreeGrafter"/>
</dbReference>
<dbReference type="InterPro" id="IPR011545">
    <property type="entry name" value="DEAD/DEAH_box_helicase_dom"/>
</dbReference>
<dbReference type="Pfam" id="PF00271">
    <property type="entry name" value="Helicase_C"/>
    <property type="match status" value="1"/>
</dbReference>
<dbReference type="InterPro" id="IPR036397">
    <property type="entry name" value="RNaseH_sf"/>
</dbReference>
<dbReference type="PANTHER" id="PTHR13710">
    <property type="entry name" value="DNA HELICASE RECQ FAMILY MEMBER"/>
    <property type="match status" value="1"/>
</dbReference>
<evidence type="ECO:0000256" key="9">
    <source>
        <dbReference type="ARBA" id="ARBA00034808"/>
    </source>
</evidence>
<dbReference type="SMART" id="SM00490">
    <property type="entry name" value="HELICc"/>
    <property type="match status" value="1"/>
</dbReference>
<evidence type="ECO:0000256" key="5">
    <source>
        <dbReference type="ARBA" id="ARBA00022840"/>
    </source>
</evidence>
<keyword evidence="6" id="KW-0238">DNA-binding</keyword>
<dbReference type="EMBL" id="FPBO01000048">
    <property type="protein sequence ID" value="SFV15879.1"/>
    <property type="molecule type" value="Genomic_DNA"/>
</dbReference>
<dbReference type="EC" id="5.6.2.4" evidence="9"/>
<evidence type="ECO:0000313" key="14">
    <source>
        <dbReference type="EMBL" id="SFV15879.1"/>
    </source>
</evidence>
<keyword evidence="2 10" id="KW-0547">Nucleotide-binding</keyword>
<dbReference type="RefSeq" id="WP_093560530.1">
    <property type="nucleotide sequence ID" value="NZ_FPBO01000048.1"/>
</dbReference>
<dbReference type="Pfam" id="PF13245">
    <property type="entry name" value="AAA_19"/>
    <property type="match status" value="1"/>
</dbReference>
<comment type="catalytic activity">
    <reaction evidence="8">
        <text>Couples ATP hydrolysis with the unwinding of duplex DNA by translocating in the 3'-5' direction.</text>
        <dbReference type="EC" id="5.6.2.4"/>
    </reaction>
</comment>
<dbReference type="Proteomes" id="UP000199391">
    <property type="component" value="Unassembled WGS sequence"/>
</dbReference>
<evidence type="ECO:0000256" key="6">
    <source>
        <dbReference type="ARBA" id="ARBA00023125"/>
    </source>
</evidence>
<reference evidence="15" key="1">
    <citation type="submission" date="2016-10" db="EMBL/GenBank/DDBJ databases">
        <authorList>
            <person name="Varghese N."/>
            <person name="Submissions S."/>
        </authorList>
    </citation>
    <scope>NUCLEOTIDE SEQUENCE [LARGE SCALE GENOMIC DNA]</scope>
    <source>
        <strain evidence="15">CGMCC 1.11014</strain>
    </source>
</reference>
<feature type="domain" description="UvrD-like helicase ATP-binding" evidence="13">
    <location>
        <begin position="1104"/>
        <end position="1318"/>
    </location>
</feature>
<gene>
    <name evidence="14" type="ORF">SAMN05216552_104835</name>
</gene>
<dbReference type="InterPro" id="IPR014001">
    <property type="entry name" value="Helicase_ATP-bd"/>
</dbReference>
<dbReference type="GO" id="GO:0005737">
    <property type="term" value="C:cytoplasm"/>
    <property type="evidence" value="ECO:0007669"/>
    <property type="project" value="TreeGrafter"/>
</dbReference>
<evidence type="ECO:0000256" key="8">
    <source>
        <dbReference type="ARBA" id="ARBA00034617"/>
    </source>
</evidence>
<dbReference type="InterPro" id="IPR027417">
    <property type="entry name" value="P-loop_NTPase"/>
</dbReference>
<feature type="binding site" evidence="10">
    <location>
        <begin position="1125"/>
        <end position="1132"/>
    </location>
    <ligand>
        <name>ATP</name>
        <dbReference type="ChEBI" id="CHEBI:30616"/>
    </ligand>
</feature>
<keyword evidence="5 10" id="KW-0067">ATP-binding</keyword>
<dbReference type="GO" id="GO:0016787">
    <property type="term" value="F:hydrolase activity"/>
    <property type="evidence" value="ECO:0007669"/>
    <property type="project" value="UniProtKB-UniRule"/>
</dbReference>
<dbReference type="OrthoDB" id="9760034at2"/>
<keyword evidence="4 10" id="KW-0347">Helicase</keyword>
<dbReference type="PROSITE" id="PS51192">
    <property type="entry name" value="HELICASE_ATP_BIND_1"/>
    <property type="match status" value="1"/>
</dbReference>
<dbReference type="GO" id="GO:0003677">
    <property type="term" value="F:DNA binding"/>
    <property type="evidence" value="ECO:0007669"/>
    <property type="project" value="UniProtKB-KW"/>
</dbReference>
<feature type="domain" description="Helicase ATP-binding" evidence="11">
    <location>
        <begin position="319"/>
        <end position="499"/>
    </location>
</feature>
<evidence type="ECO:0000256" key="4">
    <source>
        <dbReference type="ARBA" id="ARBA00022806"/>
    </source>
</evidence>
<dbReference type="Pfam" id="PF13361">
    <property type="entry name" value="UvrD_C"/>
    <property type="match status" value="2"/>
</dbReference>
<evidence type="ECO:0000256" key="7">
    <source>
        <dbReference type="ARBA" id="ARBA00023235"/>
    </source>
</evidence>
<dbReference type="GO" id="GO:0000724">
    <property type="term" value="P:double-strand break repair via homologous recombination"/>
    <property type="evidence" value="ECO:0007669"/>
    <property type="project" value="TreeGrafter"/>
</dbReference>
<dbReference type="PANTHER" id="PTHR13710:SF105">
    <property type="entry name" value="ATP-DEPENDENT DNA HELICASE Q1"/>
    <property type="match status" value="1"/>
</dbReference>
<dbReference type="InterPro" id="IPR004589">
    <property type="entry name" value="DNA_helicase_ATP-dep_RecQ"/>
</dbReference>
<evidence type="ECO:0000313" key="15">
    <source>
        <dbReference type="Proteomes" id="UP000199391"/>
    </source>
</evidence>
<dbReference type="SUPFAM" id="SSF53098">
    <property type="entry name" value="Ribonuclease H-like"/>
    <property type="match status" value="1"/>
</dbReference>
<evidence type="ECO:0000256" key="10">
    <source>
        <dbReference type="PROSITE-ProRule" id="PRU00560"/>
    </source>
</evidence>
<dbReference type="Gene3D" id="3.40.50.300">
    <property type="entry name" value="P-loop containing nucleotide triphosphate hydrolases"/>
    <property type="match status" value="5"/>
</dbReference>
<dbReference type="InterPro" id="IPR001650">
    <property type="entry name" value="Helicase_C-like"/>
</dbReference>
<dbReference type="NCBIfam" id="TIGR00614">
    <property type="entry name" value="recQ_fam"/>
    <property type="match status" value="1"/>
</dbReference>
<dbReference type="GO" id="GO:0005524">
    <property type="term" value="F:ATP binding"/>
    <property type="evidence" value="ECO:0007669"/>
    <property type="project" value="UniProtKB-UniRule"/>
</dbReference>
<dbReference type="PROSITE" id="PS51198">
    <property type="entry name" value="UVRD_HELICASE_ATP_BIND"/>
    <property type="match status" value="1"/>
</dbReference>